<organism evidence="3 4">
    <name type="scientific">Gordonia jacobaea</name>
    <dbReference type="NCBI Taxonomy" id="122202"/>
    <lineage>
        <taxon>Bacteria</taxon>
        <taxon>Bacillati</taxon>
        <taxon>Actinomycetota</taxon>
        <taxon>Actinomycetes</taxon>
        <taxon>Mycobacteriales</taxon>
        <taxon>Gordoniaceae</taxon>
        <taxon>Gordonia</taxon>
    </lineage>
</organism>
<accession>A0ABR5IFW6</accession>
<feature type="transmembrane region" description="Helical" evidence="1">
    <location>
        <begin position="462"/>
        <end position="479"/>
    </location>
</feature>
<feature type="transmembrane region" description="Helical" evidence="1">
    <location>
        <begin position="383"/>
        <end position="401"/>
    </location>
</feature>
<dbReference type="Pfam" id="PF02518">
    <property type="entry name" value="HATPase_c"/>
    <property type="match status" value="1"/>
</dbReference>
<dbReference type="InterPro" id="IPR003594">
    <property type="entry name" value="HATPase_dom"/>
</dbReference>
<evidence type="ECO:0000313" key="3">
    <source>
        <dbReference type="EMBL" id="KNA92469.1"/>
    </source>
</evidence>
<feature type="transmembrane region" description="Helical" evidence="1">
    <location>
        <begin position="81"/>
        <end position="100"/>
    </location>
</feature>
<feature type="transmembrane region" description="Helical" evidence="1">
    <location>
        <begin position="485"/>
        <end position="505"/>
    </location>
</feature>
<evidence type="ECO:0000256" key="1">
    <source>
        <dbReference type="SAM" id="Phobius"/>
    </source>
</evidence>
<feature type="transmembrane region" description="Helical" evidence="1">
    <location>
        <begin position="413"/>
        <end position="431"/>
    </location>
</feature>
<keyword evidence="1" id="KW-0472">Membrane</keyword>
<reference evidence="3 4" key="1">
    <citation type="submission" date="2015-05" db="EMBL/GenBank/DDBJ databases">
        <title>Draft genome sequence of the bacterium Gordonia jacobaea a new member of the Gordonia genus.</title>
        <authorList>
            <person name="Jimenez-Galisteo G."/>
            <person name="Dominguez A."/>
            <person name="Munoz E."/>
            <person name="Vinas M."/>
        </authorList>
    </citation>
    <scope>NUCLEOTIDE SEQUENCE [LARGE SCALE GENOMIC DNA]</scope>
    <source>
        <strain evidence="4">mv1</strain>
    </source>
</reference>
<dbReference type="Gene3D" id="3.30.565.10">
    <property type="entry name" value="Histidine kinase-like ATPase, C-terminal domain"/>
    <property type="match status" value="1"/>
</dbReference>
<evidence type="ECO:0000259" key="2">
    <source>
        <dbReference type="Pfam" id="PF02518"/>
    </source>
</evidence>
<name>A0ABR5IFW6_9ACTN</name>
<feature type="transmembrane region" description="Helical" evidence="1">
    <location>
        <begin position="56"/>
        <end position="74"/>
    </location>
</feature>
<protein>
    <recommendedName>
        <fullName evidence="2">Histidine kinase/HSP90-like ATPase domain-containing protein</fullName>
    </recommendedName>
</protein>
<dbReference type="EMBL" id="LDTZ01000014">
    <property type="protein sequence ID" value="KNA92469.1"/>
    <property type="molecule type" value="Genomic_DNA"/>
</dbReference>
<feature type="domain" description="Histidine kinase/HSP90-like ATPase" evidence="2">
    <location>
        <begin position="252"/>
        <end position="337"/>
    </location>
</feature>
<feature type="transmembrane region" description="Helical" evidence="1">
    <location>
        <begin position="106"/>
        <end position="128"/>
    </location>
</feature>
<sequence>MICAALPGVIVGVHCLISANPVRLRRWAALGALGVLVAELLWWPAWNGTPLDDATVYWLGPFVVLGTICAMIAWKPAPAALYLIVCAITIKVTGNVTQGISSPATMIADAACSAAFAIVPFALGVSGLRIAATLDRNSAAEIALAEQTAATRARLAERALTRAITHDEIMSTLLEAARNPDSPRLPSRATATLVALDDALRETTSGLNPEPAGVVRRLSEAAQHNDPGMTVSSDVRASAGSTFPQVSVEALVGATAEAARNCFRHVPPECSRSCRILVEDHGIEVTIGDDGPGFDRLAVPRERLGLAMSVEERLRRVGGEATVDSGPGRGTTVTLVWHRPADPVRVDEPDPLRLRSSTARVLAASIVIVLAAAAALNPGSAPWWVPVGIVVMMAVAVAFLVGGATDVLRPLPALFVAAVPALMCATYLFALEDTTQAIPLWVTGPPALIAALLAMRGRPATAIIGFAVALAVTGLWSYAATGNALPGILLIGPSGGFVAIGIVFARVNRTLARDLTDSRQRTAEAAGNVAAARAAAQERARQLEPVTALARPLLLRLCGGERLDDATRTECSLTEARLRDLLRSRALCTPDINAAVDDARRRGVAVSLLDDRGLDRPDSDAPDPLDKSTRELIIGTLRRAADGAVRIRALPRHRTFAVSVVAEADDRCEWVGVDADGRVRTTVTEMGITDLGFIESPR</sequence>
<keyword evidence="1" id="KW-0812">Transmembrane</keyword>
<comment type="caution">
    <text evidence="3">The sequence shown here is derived from an EMBL/GenBank/DDBJ whole genome shotgun (WGS) entry which is preliminary data.</text>
</comment>
<feature type="transmembrane region" description="Helical" evidence="1">
    <location>
        <begin position="437"/>
        <end position="455"/>
    </location>
</feature>
<evidence type="ECO:0000313" key="4">
    <source>
        <dbReference type="Proteomes" id="UP000037247"/>
    </source>
</evidence>
<feature type="transmembrane region" description="Helical" evidence="1">
    <location>
        <begin position="27"/>
        <end position="44"/>
    </location>
</feature>
<keyword evidence="1" id="KW-1133">Transmembrane helix</keyword>
<proteinExistence type="predicted"/>
<dbReference type="InterPro" id="IPR036890">
    <property type="entry name" value="HATPase_C_sf"/>
</dbReference>
<gene>
    <name evidence="3" type="ORF">ABW18_03895</name>
</gene>
<dbReference type="SUPFAM" id="SSF55874">
    <property type="entry name" value="ATPase domain of HSP90 chaperone/DNA topoisomerase II/histidine kinase"/>
    <property type="match status" value="1"/>
</dbReference>
<feature type="transmembrane region" description="Helical" evidence="1">
    <location>
        <begin position="359"/>
        <end position="377"/>
    </location>
</feature>
<dbReference type="Proteomes" id="UP000037247">
    <property type="component" value="Unassembled WGS sequence"/>
</dbReference>
<keyword evidence="4" id="KW-1185">Reference proteome</keyword>